<dbReference type="InterPro" id="IPR027417">
    <property type="entry name" value="P-loop_NTPase"/>
</dbReference>
<dbReference type="EMBL" id="UGGT01000001">
    <property type="protein sequence ID" value="STO20273.1"/>
    <property type="molecule type" value="Genomic_DNA"/>
</dbReference>
<dbReference type="SUPFAM" id="SSF52540">
    <property type="entry name" value="P-loop containing nucleoside triphosphate hydrolases"/>
    <property type="match status" value="1"/>
</dbReference>
<organism evidence="3 4">
    <name type="scientific">Fluoribacter dumoffii</name>
    <dbReference type="NCBI Taxonomy" id="463"/>
    <lineage>
        <taxon>Bacteria</taxon>
        <taxon>Pseudomonadati</taxon>
        <taxon>Pseudomonadota</taxon>
        <taxon>Gammaproteobacteria</taxon>
        <taxon>Legionellales</taxon>
        <taxon>Legionellaceae</taxon>
        <taxon>Fluoribacter</taxon>
    </lineage>
</organism>
<evidence type="ECO:0000256" key="1">
    <source>
        <dbReference type="ARBA" id="ARBA00022741"/>
    </source>
</evidence>
<evidence type="ECO:0000313" key="3">
    <source>
        <dbReference type="EMBL" id="STO20273.1"/>
    </source>
</evidence>
<keyword evidence="1" id="KW-0547">Nucleotide-binding</keyword>
<proteinExistence type="predicted"/>
<dbReference type="GO" id="GO:0016887">
    <property type="term" value="F:ATP hydrolysis activity"/>
    <property type="evidence" value="ECO:0007669"/>
    <property type="project" value="InterPro"/>
</dbReference>
<dbReference type="GO" id="GO:0005524">
    <property type="term" value="F:ATP binding"/>
    <property type="evidence" value="ECO:0007669"/>
    <property type="project" value="UniProtKB-KW"/>
</dbReference>
<dbReference type="AlphaFoldDB" id="A0A377G6B1"/>
<name>A0A377G6B1_9GAMM</name>
<dbReference type="PANTHER" id="PTHR12169">
    <property type="entry name" value="ATPASE N2B"/>
    <property type="match status" value="1"/>
</dbReference>
<dbReference type="PANTHER" id="PTHR12169:SF6">
    <property type="entry name" value="AFG1-LIKE ATPASE"/>
    <property type="match status" value="1"/>
</dbReference>
<keyword evidence="4" id="KW-1185">Reference proteome</keyword>
<sequence length="365" mass="42305">MMDLITQYEAALARGEIDDDRLQREILTHMQNLANEVSKSNSSWLFPFIKPRIKGIYLYGPVGVGKTYLIDLFYDGLEEKKKARFHFHHFMQQVDFQLRRLQGQKNPLHKIAKELAKSTKVLCFDEFMVHDVAYAMILAELLQALLANGVILVISSNIPPDDLYKSGVHRKRFLPAIAAIKEHCKILHLNEQRDYRVGRAPLFDAYLFPLNANTASTMETQFSLLASEYQENGFITIQNREIPFLKLAENTVWFSFDILCNLPRSQLDYLELAEKFDTIFLSDIPALTVNHTLQAIMFIHFIDVMYDRGINIIISAEVAVEELYLEGEMKDTFKRTYSRLLEMQSVDYLARHPKRELKEFITGNP</sequence>
<evidence type="ECO:0000256" key="2">
    <source>
        <dbReference type="ARBA" id="ARBA00022840"/>
    </source>
</evidence>
<dbReference type="InterPro" id="IPR005654">
    <property type="entry name" value="ATPase_AFG1-like"/>
</dbReference>
<dbReference type="Proteomes" id="UP000254554">
    <property type="component" value="Unassembled WGS sequence"/>
</dbReference>
<keyword evidence="2" id="KW-0067">ATP-binding</keyword>
<dbReference type="Pfam" id="PF03969">
    <property type="entry name" value="AFG1_ATPase"/>
    <property type="match status" value="1"/>
</dbReference>
<reference evidence="3 4" key="1">
    <citation type="submission" date="2018-06" db="EMBL/GenBank/DDBJ databases">
        <authorList>
            <consortium name="Pathogen Informatics"/>
            <person name="Doyle S."/>
        </authorList>
    </citation>
    <scope>NUCLEOTIDE SEQUENCE [LARGE SCALE GENOMIC DNA]</scope>
    <source>
        <strain evidence="3 4">NCTC11370</strain>
    </source>
</reference>
<gene>
    <name evidence="3" type="primary">yhcM</name>
    <name evidence="3" type="ORF">NCTC11370_00326</name>
</gene>
<accession>A0A377G6B1</accession>
<dbReference type="Gene3D" id="3.40.50.300">
    <property type="entry name" value="P-loop containing nucleotide triphosphate hydrolases"/>
    <property type="match status" value="1"/>
</dbReference>
<protein>
    <submittedName>
        <fullName evidence="3">Primosomal protein DnaI</fullName>
    </submittedName>
</protein>
<dbReference type="GO" id="GO:0005737">
    <property type="term" value="C:cytoplasm"/>
    <property type="evidence" value="ECO:0007669"/>
    <property type="project" value="TreeGrafter"/>
</dbReference>
<dbReference type="STRING" id="1094715.GCA_000236165_02756"/>
<dbReference type="NCBIfam" id="NF040713">
    <property type="entry name" value="ZapE"/>
    <property type="match status" value="1"/>
</dbReference>
<evidence type="ECO:0000313" key="4">
    <source>
        <dbReference type="Proteomes" id="UP000254554"/>
    </source>
</evidence>